<dbReference type="InterPro" id="IPR001031">
    <property type="entry name" value="Thioesterase"/>
</dbReference>
<evidence type="ECO:0000256" key="2">
    <source>
        <dbReference type="ARBA" id="ARBA00022801"/>
    </source>
</evidence>
<comment type="similarity">
    <text evidence="1">Belongs to the thioesterase family.</text>
</comment>
<dbReference type="EMBL" id="MRWE01000009">
    <property type="protein sequence ID" value="ORJ26115.1"/>
    <property type="molecule type" value="Genomic_DNA"/>
</dbReference>
<evidence type="ECO:0000313" key="4">
    <source>
        <dbReference type="EMBL" id="ORJ26115.1"/>
    </source>
</evidence>
<protein>
    <recommendedName>
        <fullName evidence="3">Thioesterase TesA-like domain-containing protein</fullName>
    </recommendedName>
</protein>
<dbReference type="PANTHER" id="PTHR11487">
    <property type="entry name" value="THIOESTERASE"/>
    <property type="match status" value="1"/>
</dbReference>
<dbReference type="GO" id="GO:0016787">
    <property type="term" value="F:hydrolase activity"/>
    <property type="evidence" value="ECO:0007669"/>
    <property type="project" value="UniProtKB-KW"/>
</dbReference>
<dbReference type="InterPro" id="IPR012223">
    <property type="entry name" value="TEII"/>
</dbReference>
<accession>A0A1X0WH63</accession>
<comment type="caution">
    <text evidence="4">The sequence shown here is derived from an EMBL/GenBank/DDBJ whole genome shotgun (WGS) entry which is preliminary data.</text>
</comment>
<feature type="domain" description="Thioesterase TesA-like" evidence="3">
    <location>
        <begin position="26"/>
        <end position="250"/>
    </location>
</feature>
<name>A0A1X0WH63_9GAMM</name>
<evidence type="ECO:0000259" key="3">
    <source>
        <dbReference type="SMART" id="SM00824"/>
    </source>
</evidence>
<dbReference type="SMART" id="SM00824">
    <property type="entry name" value="PKS_TE"/>
    <property type="match status" value="1"/>
</dbReference>
<sequence>MNDAATLEQDNWLAHTLAHDGRLNLLCFPYAGGSSAIFTRWRLALPAWINVCPLVFPGREGQHRRPKETDFRTLAEKVAEALLPQLPEVNFAIYGHSMGAWFAHDLALRASQRGFAPRALLVSGQRAPQFAYPFNANREMDDSTLLKFISSFGGLDAELLANKAWVSWMLEIVRADLSLCESHAPVRPEITLPCPVHLFANDTDPLVDISAQRPWKNSTTGQFSTSLHEGGHFFIRTHASDFLKKLGSVLEQLPLSR</sequence>
<dbReference type="Pfam" id="PF00975">
    <property type="entry name" value="Thioesterase"/>
    <property type="match status" value="1"/>
</dbReference>
<dbReference type="Proteomes" id="UP000192536">
    <property type="component" value="Unassembled WGS sequence"/>
</dbReference>
<dbReference type="GO" id="GO:0008610">
    <property type="term" value="P:lipid biosynthetic process"/>
    <property type="evidence" value="ECO:0007669"/>
    <property type="project" value="TreeGrafter"/>
</dbReference>
<keyword evidence="2" id="KW-0378">Hydrolase</keyword>
<reference evidence="4 5" key="1">
    <citation type="journal article" date="2017" name="Int. J. Syst. Evol. Microbiol.">
        <title>Rouxiella badensis sp. nov. and Rouxiella silvae sp. nov. isolated from peat bog soil in Germany and emendation of the genus description.</title>
        <authorList>
            <person name="Le Fleche-Mateos A."/>
            <person name="Kugler J.H."/>
            <person name="Hansen S.H."/>
            <person name="Syldatk C."/>
            <person name="Hausmann R."/>
            <person name="Lomprez F."/>
            <person name="Vandenbogaert M."/>
            <person name="Manuguerra J.C."/>
            <person name="Grimont P.A."/>
        </authorList>
    </citation>
    <scope>NUCLEOTIDE SEQUENCE [LARGE SCALE GENOMIC DNA]</scope>
    <source>
        <strain evidence="4 5">DSM 100043</strain>
    </source>
</reference>
<organism evidence="4 5">
    <name type="scientific">Rouxiella badensis</name>
    <dbReference type="NCBI Taxonomy" id="1646377"/>
    <lineage>
        <taxon>Bacteria</taxon>
        <taxon>Pseudomonadati</taxon>
        <taxon>Pseudomonadota</taxon>
        <taxon>Gammaproteobacteria</taxon>
        <taxon>Enterobacterales</taxon>
        <taxon>Yersiniaceae</taxon>
        <taxon>Rouxiella</taxon>
    </lineage>
</organism>
<evidence type="ECO:0000256" key="1">
    <source>
        <dbReference type="ARBA" id="ARBA00007169"/>
    </source>
</evidence>
<dbReference type="STRING" id="1646377.BS640_07215"/>
<evidence type="ECO:0000313" key="5">
    <source>
        <dbReference type="Proteomes" id="UP000192536"/>
    </source>
</evidence>
<gene>
    <name evidence="4" type="ORF">BS640_07215</name>
</gene>
<keyword evidence="5" id="KW-1185">Reference proteome</keyword>
<proteinExistence type="inferred from homology"/>
<dbReference type="Gene3D" id="3.40.50.1820">
    <property type="entry name" value="alpha/beta hydrolase"/>
    <property type="match status" value="1"/>
</dbReference>
<dbReference type="AlphaFoldDB" id="A0A1X0WH63"/>
<dbReference type="InterPro" id="IPR020802">
    <property type="entry name" value="TesA-like"/>
</dbReference>
<dbReference type="PANTHER" id="PTHR11487:SF0">
    <property type="entry name" value="S-ACYL FATTY ACID SYNTHASE THIOESTERASE, MEDIUM CHAIN"/>
    <property type="match status" value="1"/>
</dbReference>
<dbReference type="InterPro" id="IPR029058">
    <property type="entry name" value="AB_hydrolase_fold"/>
</dbReference>
<dbReference type="RefSeq" id="WP_017492593.1">
    <property type="nucleotide sequence ID" value="NZ_MRWE01000009.1"/>
</dbReference>
<dbReference type="SUPFAM" id="SSF53474">
    <property type="entry name" value="alpha/beta-Hydrolases"/>
    <property type="match status" value="1"/>
</dbReference>